<evidence type="ECO:0000313" key="11">
    <source>
        <dbReference type="EMBL" id="PZQ80928.1"/>
    </source>
</evidence>
<evidence type="ECO:0000256" key="7">
    <source>
        <dbReference type="ARBA" id="ARBA00022840"/>
    </source>
</evidence>
<dbReference type="InterPro" id="IPR001272">
    <property type="entry name" value="PEP_carboxykinase_ATP"/>
</dbReference>
<evidence type="ECO:0000256" key="3">
    <source>
        <dbReference type="ARBA" id="ARBA00012363"/>
    </source>
</evidence>
<keyword evidence="6 10" id="KW-0210">Decarboxylase</keyword>
<dbReference type="Proteomes" id="UP000248887">
    <property type="component" value="Unassembled WGS sequence"/>
</dbReference>
<accession>A0A2W5QUQ4</accession>
<keyword evidence="11" id="KW-0808">Transferase</keyword>
<evidence type="ECO:0000256" key="1">
    <source>
        <dbReference type="ARBA" id="ARBA00004742"/>
    </source>
</evidence>
<feature type="binding site" evidence="10">
    <location>
        <begin position="236"/>
        <end position="244"/>
    </location>
    <ligand>
        <name>ATP</name>
        <dbReference type="ChEBI" id="CHEBI:30616"/>
    </ligand>
</feature>
<comment type="catalytic activity">
    <reaction evidence="9 10">
        <text>oxaloacetate + ATP = phosphoenolpyruvate + ADP + CO2</text>
        <dbReference type="Rhea" id="RHEA:18617"/>
        <dbReference type="ChEBI" id="CHEBI:16452"/>
        <dbReference type="ChEBI" id="CHEBI:16526"/>
        <dbReference type="ChEBI" id="CHEBI:30616"/>
        <dbReference type="ChEBI" id="CHEBI:58702"/>
        <dbReference type="ChEBI" id="CHEBI:456216"/>
        <dbReference type="EC" id="4.1.1.49"/>
    </reaction>
</comment>
<protein>
    <recommendedName>
        <fullName evidence="3 10">Phosphoenolpyruvate carboxykinase (ATP)</fullName>
        <shortName evidence="10">PCK</shortName>
        <shortName evidence="10">PEP carboxykinase</shortName>
        <shortName evidence="10">PEPCK</shortName>
        <ecNumber evidence="3 10">4.1.1.49</ecNumber>
    </recommendedName>
</protein>
<sequence length="537" mass="58029">MHQSGTRNEQHGIEAVGLEGIGKVFWNLAEAPLYERSIARGETRLTASGALAAETGPHTGRSPADRFIVRDEASEENIWWDNANALSREQFEALKTDFLAHAGTRTLFAQDLDAGADPAHRVGVRVYTEHAWHALFMRNMLRPPAREALAGFVPQLTVLCVPSFRAEPEKHGVRSPTVIACDFTAGLVLIGGTLYAGEMKKAVFSYLNYTLPERGVLPMHCSANAGDAGDVALFFGLSGTGKTTLSADASRALIGDDEHGWSAEGIFNIEGGCYAKTIRLSPDAEPAIYAAAQRFGTVLENVVLDTDSRVPDFDDAALAENARAAYPLAFIEGARTEGRAGMPKTIVMLTCDAFGVMPPIARLTPAQAMYHFLSGYTAKVAGTEAGLGEPEATFSACFGAPFMPRHPAVYGRLLRERIAAHEVDCWLVNTGWTGGKAGTGRRMPIEVTRALLAAALDGSLRDAETRTDPHFGFAVPTKVEGIDPRLLDPARNWSSRMDYAMTARRLVSMFADNFARFEDAIDDEVRHAQPGMAIAAE</sequence>
<feature type="binding site" evidence="10">
    <location>
        <position position="201"/>
    </location>
    <ligand>
        <name>substrate</name>
    </ligand>
</feature>
<feature type="binding site" evidence="10">
    <location>
        <position position="201"/>
    </location>
    <ligand>
        <name>ATP</name>
        <dbReference type="ChEBI" id="CHEBI:30616"/>
    </ligand>
</feature>
<dbReference type="Pfam" id="PF01293">
    <property type="entry name" value="PEPCK_ATP"/>
    <property type="match status" value="1"/>
</dbReference>
<keyword evidence="5 10" id="KW-0547">Nucleotide-binding</keyword>
<keyword evidence="10" id="KW-0479">Metal-binding</keyword>
<keyword evidence="11" id="KW-0670">Pyruvate</keyword>
<keyword evidence="4 10" id="KW-0312">Gluconeogenesis</keyword>
<feature type="binding site" evidence="10">
    <location>
        <position position="285"/>
    </location>
    <ligand>
        <name>ATP</name>
        <dbReference type="ChEBI" id="CHEBI:30616"/>
    </ligand>
</feature>
<dbReference type="Gene3D" id="3.40.449.10">
    <property type="entry name" value="Phosphoenolpyruvate Carboxykinase, domain 1"/>
    <property type="match status" value="1"/>
</dbReference>
<feature type="binding site" evidence="10">
    <location>
        <position position="323"/>
    </location>
    <ligand>
        <name>substrate</name>
    </ligand>
</feature>
<dbReference type="PANTHER" id="PTHR30031">
    <property type="entry name" value="PHOSPHOENOLPYRUVATE CARBOXYKINASE ATP"/>
    <property type="match status" value="1"/>
</dbReference>
<comment type="caution">
    <text evidence="11">The sequence shown here is derived from an EMBL/GenBank/DDBJ whole genome shotgun (WGS) entry which is preliminary data.</text>
</comment>
<dbReference type="Gene3D" id="2.170.8.10">
    <property type="entry name" value="Phosphoenolpyruvate Carboxykinase, domain 2"/>
    <property type="match status" value="1"/>
</dbReference>
<keyword evidence="8 10" id="KW-0456">Lyase</keyword>
<dbReference type="PROSITE" id="PS00532">
    <property type="entry name" value="PEPCK_ATP"/>
    <property type="match status" value="1"/>
</dbReference>
<evidence type="ECO:0000256" key="2">
    <source>
        <dbReference type="ARBA" id="ARBA00006052"/>
    </source>
</evidence>
<dbReference type="PIRSF" id="PIRSF006294">
    <property type="entry name" value="PEP_crbxkin"/>
    <property type="match status" value="1"/>
</dbReference>
<feature type="binding site" evidence="10">
    <location>
        <position position="257"/>
    </location>
    <ligand>
        <name>Mn(2+)</name>
        <dbReference type="ChEBI" id="CHEBI:29035"/>
    </ligand>
</feature>
<comment type="subcellular location">
    <subcellularLocation>
        <location evidence="10">Cytoplasm</location>
    </subcellularLocation>
</comment>
<dbReference type="HAMAP" id="MF_00453">
    <property type="entry name" value="PEPCK_ATP"/>
    <property type="match status" value="1"/>
</dbReference>
<dbReference type="GO" id="GO:0004612">
    <property type="term" value="F:phosphoenolpyruvate carboxykinase (ATP) activity"/>
    <property type="evidence" value="ECO:0007669"/>
    <property type="project" value="UniProtKB-UniRule"/>
</dbReference>
<dbReference type="NCBIfam" id="NF006822">
    <property type="entry name" value="PRK09344.1-4"/>
    <property type="match status" value="1"/>
</dbReference>
<organism evidence="11 12">
    <name type="scientific">Ancylobacter novellus</name>
    <name type="common">Thiobacillus novellus</name>
    <dbReference type="NCBI Taxonomy" id="921"/>
    <lineage>
        <taxon>Bacteria</taxon>
        <taxon>Pseudomonadati</taxon>
        <taxon>Pseudomonadota</taxon>
        <taxon>Alphaproteobacteria</taxon>
        <taxon>Hyphomicrobiales</taxon>
        <taxon>Xanthobacteraceae</taxon>
        <taxon>Ancylobacter</taxon>
    </lineage>
</organism>
<dbReference type="NCBIfam" id="NF006820">
    <property type="entry name" value="PRK09344.1-2"/>
    <property type="match status" value="1"/>
</dbReference>
<feature type="binding site" evidence="10">
    <location>
        <position position="448"/>
    </location>
    <ligand>
        <name>ATP</name>
        <dbReference type="ChEBI" id="CHEBI:30616"/>
    </ligand>
</feature>
<evidence type="ECO:0000256" key="4">
    <source>
        <dbReference type="ARBA" id="ARBA00022432"/>
    </source>
</evidence>
<dbReference type="EC" id="4.1.1.49" evidence="3 10"/>
<gene>
    <name evidence="10" type="primary">pckA</name>
    <name evidence="11" type="ORF">DI549_15690</name>
</gene>
<feature type="binding site" evidence="10">
    <location>
        <position position="220"/>
    </location>
    <ligand>
        <name>ATP</name>
        <dbReference type="ChEBI" id="CHEBI:30616"/>
    </ligand>
</feature>
<dbReference type="SUPFAM" id="SSF68923">
    <property type="entry name" value="PEP carboxykinase N-terminal domain"/>
    <property type="match status" value="1"/>
</dbReference>
<dbReference type="GO" id="GO:0005524">
    <property type="term" value="F:ATP binding"/>
    <property type="evidence" value="ECO:0007669"/>
    <property type="project" value="UniProtKB-UniRule"/>
</dbReference>
<evidence type="ECO:0000256" key="10">
    <source>
        <dbReference type="HAMAP-Rule" id="MF_00453"/>
    </source>
</evidence>
<dbReference type="PANTHER" id="PTHR30031:SF0">
    <property type="entry name" value="PHOSPHOENOLPYRUVATE CARBOXYKINASE (ATP)"/>
    <property type="match status" value="1"/>
</dbReference>
<dbReference type="NCBIfam" id="TIGR00224">
    <property type="entry name" value="pckA"/>
    <property type="match status" value="1"/>
</dbReference>
<comment type="cofactor">
    <cofactor evidence="10">
        <name>Mn(2+)</name>
        <dbReference type="ChEBI" id="CHEBI:29035"/>
    </cofactor>
    <text evidence="10">Binds 1 Mn(2+) ion per subunit.</text>
</comment>
<reference evidence="11 12" key="1">
    <citation type="submission" date="2017-08" db="EMBL/GenBank/DDBJ databases">
        <title>Infants hospitalized years apart are colonized by the same room-sourced microbial strains.</title>
        <authorList>
            <person name="Brooks B."/>
            <person name="Olm M.R."/>
            <person name="Firek B.A."/>
            <person name="Baker R."/>
            <person name="Thomas B.C."/>
            <person name="Morowitz M.J."/>
            <person name="Banfield J.F."/>
        </authorList>
    </citation>
    <scope>NUCLEOTIDE SEQUENCE [LARGE SCALE GENOMIC DNA]</scope>
    <source>
        <strain evidence="11">S2_005_001_R2_27</strain>
    </source>
</reference>
<proteinExistence type="inferred from homology"/>
<keyword evidence="7 10" id="KW-0067">ATP-binding</keyword>
<keyword evidence="11" id="KW-0418">Kinase</keyword>
<comment type="caution">
    <text evidence="10">Lacks conserved residue(s) required for the propagation of feature annotation.</text>
</comment>
<evidence type="ECO:0000256" key="9">
    <source>
        <dbReference type="ARBA" id="ARBA00047371"/>
    </source>
</evidence>
<feature type="binding site" evidence="10">
    <location>
        <position position="61"/>
    </location>
    <ligand>
        <name>substrate</name>
    </ligand>
</feature>
<dbReference type="UniPathway" id="UPA00138"/>
<comment type="similarity">
    <text evidence="2 10">Belongs to the phosphoenolpyruvate carboxykinase (ATP) family.</text>
</comment>
<evidence type="ECO:0000313" key="12">
    <source>
        <dbReference type="Proteomes" id="UP000248887"/>
    </source>
</evidence>
<dbReference type="NCBIfam" id="NF006821">
    <property type="entry name" value="PRK09344.1-3"/>
    <property type="match status" value="1"/>
</dbReference>
<dbReference type="EMBL" id="QFQD01000055">
    <property type="protein sequence ID" value="PZQ80928.1"/>
    <property type="molecule type" value="Genomic_DNA"/>
</dbReference>
<dbReference type="InterPro" id="IPR008210">
    <property type="entry name" value="PEP_carboxykinase_N"/>
</dbReference>
<evidence type="ECO:0000256" key="6">
    <source>
        <dbReference type="ARBA" id="ARBA00022793"/>
    </source>
</evidence>
<dbReference type="InterPro" id="IPR013035">
    <property type="entry name" value="PEP_carboxykinase_C"/>
</dbReference>
<dbReference type="SUPFAM" id="SSF53795">
    <property type="entry name" value="PEP carboxykinase-like"/>
    <property type="match status" value="1"/>
</dbReference>
<keyword evidence="10" id="KW-0464">Manganese</keyword>
<dbReference type="Gene3D" id="3.90.228.20">
    <property type="match status" value="1"/>
</dbReference>
<evidence type="ECO:0000256" key="8">
    <source>
        <dbReference type="ARBA" id="ARBA00023239"/>
    </source>
</evidence>
<dbReference type="GO" id="GO:0006094">
    <property type="term" value="P:gluconeogenesis"/>
    <property type="evidence" value="ECO:0007669"/>
    <property type="project" value="UniProtKB-UniRule"/>
</dbReference>
<dbReference type="GO" id="GO:0046872">
    <property type="term" value="F:metal ion binding"/>
    <property type="evidence" value="ECO:0007669"/>
    <property type="project" value="UniProtKB-KW"/>
</dbReference>
<feature type="binding site" evidence="10">
    <location>
        <position position="195"/>
    </location>
    <ligand>
        <name>substrate</name>
    </ligand>
</feature>
<feature type="binding site" evidence="10">
    <location>
        <position position="201"/>
    </location>
    <ligand>
        <name>Mn(2+)</name>
        <dbReference type="ChEBI" id="CHEBI:29035"/>
    </ligand>
</feature>
<feature type="binding site" evidence="10">
    <location>
        <position position="323"/>
    </location>
    <ligand>
        <name>ATP</name>
        <dbReference type="ChEBI" id="CHEBI:30616"/>
    </ligand>
</feature>
<comment type="function">
    <text evidence="10">Involved in the gluconeogenesis. Catalyzes the conversion of oxaloacetate (OAA) to phosphoenolpyruvate (PEP) through direct phosphoryl transfer between the nucleoside triphosphate and OAA.</text>
</comment>
<evidence type="ECO:0000256" key="5">
    <source>
        <dbReference type="ARBA" id="ARBA00022741"/>
    </source>
</evidence>
<dbReference type="InterPro" id="IPR015994">
    <property type="entry name" value="PEPCK_ATP_CS"/>
</dbReference>
<dbReference type="GO" id="GO:0016301">
    <property type="term" value="F:kinase activity"/>
    <property type="evidence" value="ECO:0007669"/>
    <property type="project" value="UniProtKB-KW"/>
</dbReference>
<feature type="binding site" evidence="10">
    <location>
        <position position="220"/>
    </location>
    <ligand>
        <name>Mn(2+)</name>
        <dbReference type="ChEBI" id="CHEBI:29035"/>
    </ligand>
</feature>
<dbReference type="GO" id="GO:0005829">
    <property type="term" value="C:cytosol"/>
    <property type="evidence" value="ECO:0007669"/>
    <property type="project" value="TreeGrafter"/>
</dbReference>
<dbReference type="AlphaFoldDB" id="A0A2W5QUQ4"/>
<keyword evidence="10" id="KW-0963">Cytoplasm</keyword>
<name>A0A2W5QUQ4_ANCNO</name>
<comment type="pathway">
    <text evidence="1 10">Carbohydrate biosynthesis; gluconeogenesis.</text>
</comment>